<dbReference type="EMBL" id="CP002281">
    <property type="protein sequence ID" value="ADO82799.1"/>
    <property type="molecule type" value="Genomic_DNA"/>
</dbReference>
<dbReference type="Proteomes" id="UP000006875">
    <property type="component" value="Chromosome"/>
</dbReference>
<dbReference type="STRING" id="572544.Ilyop_1018"/>
<sequence length="85" mass="10011">MMTLIGLLLKDVRLGLIAVLFFISSYLWREIGRLQGELKKVEIYLDKKKLDKEDFELYSGTHNEVHKGILEHLKTAIELLKERIR</sequence>
<dbReference type="AlphaFoldDB" id="E3H9A0"/>
<proteinExistence type="predicted"/>
<dbReference type="RefSeq" id="WP_013387467.1">
    <property type="nucleotide sequence ID" value="NC_014632.1"/>
</dbReference>
<dbReference type="KEGG" id="ipo:Ilyop_1018"/>
<gene>
    <name evidence="1" type="ordered locus">Ilyop_1018</name>
</gene>
<accession>E3H9A0</accession>
<organism evidence="1 2">
    <name type="scientific">Ilyobacter polytropus (strain ATCC 51220 / DSM 2926 / LMG 16218 / CuHBu1)</name>
    <dbReference type="NCBI Taxonomy" id="572544"/>
    <lineage>
        <taxon>Bacteria</taxon>
        <taxon>Fusobacteriati</taxon>
        <taxon>Fusobacteriota</taxon>
        <taxon>Fusobacteriia</taxon>
        <taxon>Fusobacteriales</taxon>
        <taxon>Fusobacteriaceae</taxon>
        <taxon>Ilyobacter</taxon>
    </lineage>
</organism>
<dbReference type="OrthoDB" id="9943304at2"/>
<protein>
    <submittedName>
        <fullName evidence="1">Uncharacterized protein</fullName>
    </submittedName>
</protein>
<dbReference type="HOGENOM" id="CLU_2508256_0_0_0"/>
<name>E3H9A0_ILYPC</name>
<reference evidence="1 2" key="1">
    <citation type="journal article" date="2010" name="Stand. Genomic Sci.">
        <title>Complete genome sequence of Ilyobacter polytropus type strain (CuHbu1).</title>
        <authorList>
            <person name="Sikorski J."/>
            <person name="Chertkov O."/>
            <person name="Lapidus A."/>
            <person name="Nolan M."/>
            <person name="Lucas S."/>
            <person name="Del Rio T.G."/>
            <person name="Tice H."/>
            <person name="Cheng J.F."/>
            <person name="Tapia R."/>
            <person name="Han C."/>
            <person name="Goodwin L."/>
            <person name="Pitluck S."/>
            <person name="Liolios K."/>
            <person name="Ivanova N."/>
            <person name="Mavromatis K."/>
            <person name="Mikhailova N."/>
            <person name="Pati A."/>
            <person name="Chen A."/>
            <person name="Palaniappan K."/>
            <person name="Land M."/>
            <person name="Hauser L."/>
            <person name="Chang Y.J."/>
            <person name="Jeffries C.D."/>
            <person name="Brambilla E."/>
            <person name="Yasawong M."/>
            <person name="Rohde M."/>
            <person name="Pukall R."/>
            <person name="Spring S."/>
            <person name="Goker M."/>
            <person name="Woyke T."/>
            <person name="Bristow J."/>
            <person name="Eisen J.A."/>
            <person name="Markowitz V."/>
            <person name="Hugenholtz P."/>
            <person name="Kyrpides N.C."/>
            <person name="Klenk H.P."/>
        </authorList>
    </citation>
    <scope>NUCLEOTIDE SEQUENCE [LARGE SCALE GENOMIC DNA]</scope>
    <source>
        <strain evidence="2">ATCC 51220 / DSM 2926 / LMG 16218 / CuHBu1</strain>
    </source>
</reference>
<evidence type="ECO:0000313" key="1">
    <source>
        <dbReference type="EMBL" id="ADO82799.1"/>
    </source>
</evidence>
<keyword evidence="2" id="KW-1185">Reference proteome</keyword>
<evidence type="ECO:0000313" key="2">
    <source>
        <dbReference type="Proteomes" id="UP000006875"/>
    </source>
</evidence>